<keyword evidence="5" id="KW-1015">Disulfide bond</keyword>
<evidence type="ECO:0000256" key="5">
    <source>
        <dbReference type="ARBA" id="ARBA00023157"/>
    </source>
</evidence>
<evidence type="ECO:0000313" key="10">
    <source>
        <dbReference type="EMBL" id="PPC79203.1"/>
    </source>
</evidence>
<dbReference type="Pfam" id="PF13098">
    <property type="entry name" value="Thioredoxin_2"/>
    <property type="match status" value="1"/>
</dbReference>
<comment type="similarity">
    <text evidence="2 7">Belongs to the thioredoxin family. DsbC subfamily.</text>
</comment>
<feature type="domain" description="Disulphide bond isomerase DsbC/G N-terminal" evidence="8">
    <location>
        <begin position="33"/>
        <end position="83"/>
    </location>
</feature>
<name>A0A2S5KWV2_9PROT</name>
<dbReference type="SUPFAM" id="SSF52833">
    <property type="entry name" value="Thioredoxin-like"/>
    <property type="match status" value="1"/>
</dbReference>
<dbReference type="InterPro" id="IPR051470">
    <property type="entry name" value="Thiol:disulfide_interchange"/>
</dbReference>
<proteinExistence type="inferred from homology"/>
<accession>A0A2S5KWV2</accession>
<evidence type="ECO:0000256" key="6">
    <source>
        <dbReference type="ARBA" id="ARBA00023284"/>
    </source>
</evidence>
<gene>
    <name evidence="10" type="ORF">C4K68_01780</name>
</gene>
<dbReference type="AlphaFoldDB" id="A0A2S5KWV2"/>
<dbReference type="EMBL" id="PRLP01000005">
    <property type="protein sequence ID" value="PPC79203.1"/>
    <property type="molecule type" value="Genomic_DNA"/>
</dbReference>
<keyword evidence="6 7" id="KW-0676">Redox-active center</keyword>
<evidence type="ECO:0000256" key="3">
    <source>
        <dbReference type="ARBA" id="ARBA00022729"/>
    </source>
</evidence>
<dbReference type="GO" id="GO:0042597">
    <property type="term" value="C:periplasmic space"/>
    <property type="evidence" value="ECO:0007669"/>
    <property type="project" value="UniProtKB-SubCell"/>
</dbReference>
<feature type="signal peptide" evidence="7">
    <location>
        <begin position="1"/>
        <end position="19"/>
    </location>
</feature>
<comment type="caution">
    <text evidence="10">The sequence shown here is derived from an EMBL/GenBank/DDBJ whole genome shotgun (WGS) entry which is preliminary data.</text>
</comment>
<reference evidence="10 11" key="1">
    <citation type="submission" date="2018-02" db="EMBL/GenBank/DDBJ databases">
        <title>novel marine gammaproteobacteria from coastal saline agro ecosystem.</title>
        <authorList>
            <person name="Krishnan R."/>
            <person name="Ramesh Kumar N."/>
        </authorList>
    </citation>
    <scope>NUCLEOTIDE SEQUENCE [LARGE SCALE GENOMIC DNA]</scope>
    <source>
        <strain evidence="10 11">228</strain>
    </source>
</reference>
<evidence type="ECO:0000256" key="4">
    <source>
        <dbReference type="ARBA" id="ARBA00022764"/>
    </source>
</evidence>
<evidence type="ECO:0000259" key="8">
    <source>
        <dbReference type="Pfam" id="PF10411"/>
    </source>
</evidence>
<comment type="subcellular location">
    <subcellularLocation>
        <location evidence="1 7">Periplasm</location>
    </subcellularLocation>
</comment>
<feature type="chain" id="PRO_5015372613" description="Thiol:disulfide interchange protein" evidence="7">
    <location>
        <begin position="20"/>
        <end position="250"/>
    </location>
</feature>
<keyword evidence="3 7" id="KW-0732">Signal</keyword>
<dbReference type="InterPro" id="IPR033954">
    <property type="entry name" value="DiS-bond_Isoase_DsbC/G"/>
</dbReference>
<dbReference type="NCBIfam" id="NF008657">
    <property type="entry name" value="PRK11657.1"/>
    <property type="match status" value="1"/>
</dbReference>
<organism evidence="10 11">
    <name type="scientific">Proteobacteria bacterium 228</name>
    <dbReference type="NCBI Taxonomy" id="2083153"/>
    <lineage>
        <taxon>Bacteria</taxon>
        <taxon>Pseudomonadati</taxon>
        <taxon>Pseudomonadota</taxon>
    </lineage>
</organism>
<evidence type="ECO:0000256" key="1">
    <source>
        <dbReference type="ARBA" id="ARBA00004418"/>
    </source>
</evidence>
<dbReference type="Pfam" id="PF10411">
    <property type="entry name" value="DsbC_N"/>
    <property type="match status" value="1"/>
</dbReference>
<dbReference type="Proteomes" id="UP000238196">
    <property type="component" value="Unassembled WGS sequence"/>
</dbReference>
<evidence type="ECO:0000313" key="11">
    <source>
        <dbReference type="Proteomes" id="UP000238196"/>
    </source>
</evidence>
<comment type="function">
    <text evidence="7">Required for disulfide bond formation in some periplasmic proteins. Acts by transferring its disulfide bond to other proteins and is reduced in the process.</text>
</comment>
<dbReference type="CDD" id="cd03020">
    <property type="entry name" value="DsbA_DsbC_DsbG"/>
    <property type="match status" value="1"/>
</dbReference>
<feature type="domain" description="Thioredoxin-like fold" evidence="9">
    <location>
        <begin position="117"/>
        <end position="236"/>
    </location>
</feature>
<dbReference type="InterPro" id="IPR012336">
    <property type="entry name" value="Thioredoxin-like_fold"/>
</dbReference>
<dbReference type="PANTHER" id="PTHR35272:SF4">
    <property type="entry name" value="THIOL:DISULFIDE INTERCHANGE PROTEIN DSBG"/>
    <property type="match status" value="1"/>
</dbReference>
<dbReference type="Gene3D" id="3.40.30.10">
    <property type="entry name" value="Glutaredoxin"/>
    <property type="match status" value="1"/>
</dbReference>
<evidence type="ECO:0000259" key="9">
    <source>
        <dbReference type="Pfam" id="PF13098"/>
    </source>
</evidence>
<sequence>MRGSLLTSMLLGLSMAAQAEELPAPIKAMEAKGLRIMGSFDAPAGLKGYAAEYQKQGLALYLTADGQHVLTGQLLDANGKDMTRAPLEQLVYKPMSAETWQDLQNTRWIQDGRTDAPRVLYMFTDANCPYCHQFWEMSRPWVASGKVQIRHILVGIIRADSKNKAATLLSAKDPVTALKDYEDSPSSQRAKSDAEVPAAIGKQLDANLALMSSLGLNATPSILYLDDNQILQAQRGVPGELTIDSVMGPQ</sequence>
<evidence type="ECO:0000256" key="2">
    <source>
        <dbReference type="ARBA" id="ARBA00009813"/>
    </source>
</evidence>
<dbReference type="PANTHER" id="PTHR35272">
    <property type="entry name" value="THIOL:DISULFIDE INTERCHANGE PROTEIN DSBC-RELATED"/>
    <property type="match status" value="1"/>
</dbReference>
<dbReference type="SUPFAM" id="SSF54423">
    <property type="entry name" value="DsbC/DsbG N-terminal domain-like"/>
    <property type="match status" value="1"/>
</dbReference>
<dbReference type="InterPro" id="IPR009094">
    <property type="entry name" value="DiS-bond_isomerase_DsbC/G_N_sf"/>
</dbReference>
<dbReference type="InterPro" id="IPR036249">
    <property type="entry name" value="Thioredoxin-like_sf"/>
</dbReference>
<dbReference type="InterPro" id="IPR018950">
    <property type="entry name" value="DiS-bond_isomerase_DsbC/G_N"/>
</dbReference>
<dbReference type="OrthoDB" id="12976at2"/>
<protein>
    <recommendedName>
        <fullName evidence="7">Thiol:disulfide interchange protein</fullName>
    </recommendedName>
</protein>
<dbReference type="Gene3D" id="3.10.450.70">
    <property type="entry name" value="Disulphide bond isomerase, DsbC/G, N-terminal"/>
    <property type="match status" value="1"/>
</dbReference>
<keyword evidence="4 7" id="KW-0574">Periplasm</keyword>
<evidence type="ECO:0000256" key="7">
    <source>
        <dbReference type="RuleBase" id="RU364038"/>
    </source>
</evidence>